<organism evidence="1 2">
    <name type="scientific">Mycobacterium paraffinicum</name>
    <dbReference type="NCBI Taxonomy" id="53378"/>
    <lineage>
        <taxon>Bacteria</taxon>
        <taxon>Bacillati</taxon>
        <taxon>Actinomycetota</taxon>
        <taxon>Actinomycetes</taxon>
        <taxon>Mycobacteriales</taxon>
        <taxon>Mycobacteriaceae</taxon>
        <taxon>Mycobacterium</taxon>
    </lineage>
</organism>
<evidence type="ECO:0000313" key="1">
    <source>
        <dbReference type="EMBL" id="GAA4536127.1"/>
    </source>
</evidence>
<accession>A0ABP8RDA0</accession>
<dbReference type="EMBL" id="BAABGF010000013">
    <property type="protein sequence ID" value="GAA4536127.1"/>
    <property type="molecule type" value="Genomic_DNA"/>
</dbReference>
<dbReference type="Proteomes" id="UP001501417">
    <property type="component" value="Unassembled WGS sequence"/>
</dbReference>
<evidence type="ECO:0000313" key="2">
    <source>
        <dbReference type="Proteomes" id="UP001501417"/>
    </source>
</evidence>
<gene>
    <name evidence="1" type="ORF">GCM10023161_10650</name>
</gene>
<comment type="caution">
    <text evidence="1">The sequence shown here is derived from an EMBL/GenBank/DDBJ whole genome shotgun (WGS) entry which is preliminary data.</text>
</comment>
<sequence>MRASSALTVELVTPQELYPAATPRGGSTVAAGTHPDAVTAVNARIAATTTFVTRRDMATPFIRPPGQTLEGSGIYFNYY</sequence>
<reference evidence="2" key="1">
    <citation type="journal article" date="2019" name="Int. J. Syst. Evol. Microbiol.">
        <title>The Global Catalogue of Microorganisms (GCM) 10K type strain sequencing project: providing services to taxonomists for standard genome sequencing and annotation.</title>
        <authorList>
            <consortium name="The Broad Institute Genomics Platform"/>
            <consortium name="The Broad Institute Genome Sequencing Center for Infectious Disease"/>
            <person name="Wu L."/>
            <person name="Ma J."/>
        </authorList>
    </citation>
    <scope>NUCLEOTIDE SEQUENCE [LARGE SCALE GENOMIC DNA]</scope>
    <source>
        <strain evidence="2">JCM 17782</strain>
    </source>
</reference>
<protein>
    <submittedName>
        <fullName evidence="1">Uncharacterized protein</fullName>
    </submittedName>
</protein>
<proteinExistence type="predicted"/>
<name>A0ABP8RDA0_9MYCO</name>
<keyword evidence="2" id="KW-1185">Reference proteome</keyword>